<sequence>MKNTSIKILSWLLILLVGGCVDPYRPPEITSPGSYLVVNGFFNSAPGTTSTFQLSRTQALTDTKAPTAETKAQVTIESQSKATYPLTEGTAGTYALSGVTARQGETYRLHIKTTKGVDYYSDYVPVIQTPPIDSVSWRVENGGVQLSVNAHDSQNNTRYYRWEFDETWEYLTPYSSVFEILNDRIVERSLRVNQCWRSGSSTNIMTTSTNRLSQDVVSQFPLLFIEGSSYKLGVRYSMLVRQFALSQAGFEYYDQLAKITQNIGSIFDPQPSQITGNIRSTTNASELALGFFRVGSVETKRIFIVRTQVPTLRPATGYENCRVDTLGASDILKDKPAIISMFDRTRYFTTTDYCVDCRLQGGILTRPDFW</sequence>
<dbReference type="EMBL" id="CP025096">
    <property type="protein sequence ID" value="AUD04898.1"/>
    <property type="molecule type" value="Genomic_DNA"/>
</dbReference>
<dbReference type="PROSITE" id="PS51257">
    <property type="entry name" value="PROKAR_LIPOPROTEIN"/>
    <property type="match status" value="1"/>
</dbReference>
<dbReference type="Proteomes" id="UP000232883">
    <property type="component" value="Chromosome"/>
</dbReference>
<protein>
    <submittedName>
        <fullName evidence="1">DUF4249 domain-containing protein</fullName>
    </submittedName>
</protein>
<dbReference type="KEGG" id="spir:CWM47_25465"/>
<dbReference type="OrthoDB" id="1062680at2"/>
<name>A0A2K8Z4X2_9BACT</name>
<evidence type="ECO:0000313" key="2">
    <source>
        <dbReference type="Proteomes" id="UP000232883"/>
    </source>
</evidence>
<accession>A0A2K8Z4X2</accession>
<dbReference type="AlphaFoldDB" id="A0A2K8Z4X2"/>
<gene>
    <name evidence="1" type="ORF">CWM47_25465</name>
</gene>
<dbReference type="Pfam" id="PF14054">
    <property type="entry name" value="DUF4249"/>
    <property type="match status" value="1"/>
</dbReference>
<organism evidence="1 2">
    <name type="scientific">Spirosoma pollinicola</name>
    <dbReference type="NCBI Taxonomy" id="2057025"/>
    <lineage>
        <taxon>Bacteria</taxon>
        <taxon>Pseudomonadati</taxon>
        <taxon>Bacteroidota</taxon>
        <taxon>Cytophagia</taxon>
        <taxon>Cytophagales</taxon>
        <taxon>Cytophagaceae</taxon>
        <taxon>Spirosoma</taxon>
    </lineage>
</organism>
<keyword evidence="2" id="KW-1185">Reference proteome</keyword>
<evidence type="ECO:0000313" key="1">
    <source>
        <dbReference type="EMBL" id="AUD04898.1"/>
    </source>
</evidence>
<reference evidence="1 2" key="1">
    <citation type="submission" date="2017-11" db="EMBL/GenBank/DDBJ databases">
        <title>Taxonomic description and genome sequences of Spirosoma HA7 sp. nov., isolated from pollen microhabitat of Corylus avellana.</title>
        <authorList>
            <person name="Ambika Manirajan B."/>
            <person name="Suarez C."/>
            <person name="Ratering S."/>
            <person name="Geissler-Plaum R."/>
            <person name="Cardinale M."/>
            <person name="Sylvia S."/>
        </authorList>
    </citation>
    <scope>NUCLEOTIDE SEQUENCE [LARGE SCALE GENOMIC DNA]</scope>
    <source>
        <strain evidence="1 2">HA7</strain>
    </source>
</reference>
<dbReference type="InterPro" id="IPR025345">
    <property type="entry name" value="DUF4249"/>
</dbReference>
<dbReference type="RefSeq" id="WP_100991177.1">
    <property type="nucleotide sequence ID" value="NZ_CP025096.1"/>
</dbReference>
<proteinExistence type="predicted"/>